<dbReference type="Proteomes" id="UP000196053">
    <property type="component" value="Chromosome I"/>
</dbReference>
<dbReference type="EMBL" id="LN879430">
    <property type="protein sequence ID" value="CUH92400.1"/>
    <property type="molecule type" value="Genomic_DNA"/>
</dbReference>
<feature type="transmembrane region" description="Helical" evidence="1">
    <location>
        <begin position="6"/>
        <end position="29"/>
    </location>
</feature>
<keyword evidence="1" id="KW-0472">Membrane</keyword>
<sequence>MKKNILTIVILAMCFVNIVLSAILIFVMIPTANKSIRLVNKVAQIIDLELESPETSMESIDVSDIETYIFEDKLTCRLANSGGKDYYAVIYLTLSLNKTHDDYSKLQPYISQYEGYIKEIVTDEFAKVTKDEVMIMKDKVRDQVLLRLHDLFQSDFILNISFGNIVTGTY</sequence>
<evidence type="ECO:0000313" key="3">
    <source>
        <dbReference type="Proteomes" id="UP000196053"/>
    </source>
</evidence>
<proteinExistence type="predicted"/>
<evidence type="ECO:0000313" key="2">
    <source>
        <dbReference type="EMBL" id="CUH92400.1"/>
    </source>
</evidence>
<keyword evidence="1" id="KW-1133">Transmembrane helix</keyword>
<organism evidence="2 3">
    <name type="scientific">Herbinix luporum</name>
    <dbReference type="NCBI Taxonomy" id="1679721"/>
    <lineage>
        <taxon>Bacteria</taxon>
        <taxon>Bacillati</taxon>
        <taxon>Bacillota</taxon>
        <taxon>Clostridia</taxon>
        <taxon>Lachnospirales</taxon>
        <taxon>Lachnospiraceae</taxon>
        <taxon>Herbinix</taxon>
    </lineage>
</organism>
<keyword evidence="3" id="KW-1185">Reference proteome</keyword>
<name>A0A0K8J4K4_9FIRM</name>
<accession>A0A0K8J4K4</accession>
<dbReference type="KEGG" id="hsd:SD1D_0852"/>
<keyword evidence="1" id="KW-0812">Transmembrane</keyword>
<dbReference type="AlphaFoldDB" id="A0A0K8J4K4"/>
<reference evidence="3" key="1">
    <citation type="submission" date="2015-09" db="EMBL/GenBank/DDBJ databases">
        <authorList>
            <person name="Wibberg D."/>
        </authorList>
    </citation>
    <scope>NUCLEOTIDE SEQUENCE [LARGE SCALE GENOMIC DNA]</scope>
    <source>
        <strain evidence="3">SD1D</strain>
    </source>
</reference>
<protein>
    <submittedName>
        <fullName evidence="2">Putative membrane protein</fullName>
    </submittedName>
</protein>
<evidence type="ECO:0000256" key="1">
    <source>
        <dbReference type="SAM" id="Phobius"/>
    </source>
</evidence>
<dbReference type="RefSeq" id="WP_058257769.1">
    <property type="nucleotide sequence ID" value="NZ_DUPS01000036.1"/>
</dbReference>
<dbReference type="OrthoDB" id="2056812at2"/>
<gene>
    <name evidence="2" type="ORF">SD1D_0852</name>
</gene>